<evidence type="ECO:0008006" key="5">
    <source>
        <dbReference type="Google" id="ProtNLM"/>
    </source>
</evidence>
<feature type="compositionally biased region" description="Basic and acidic residues" evidence="1">
    <location>
        <begin position="907"/>
        <end position="922"/>
    </location>
</feature>
<dbReference type="PANTHER" id="PTHR21310:SF15">
    <property type="entry name" value="AMINOGLYCOSIDE PHOSPHOTRANSFERASE DOMAIN-CONTAINING PROTEIN"/>
    <property type="match status" value="1"/>
</dbReference>
<feature type="region of interest" description="Disordered" evidence="1">
    <location>
        <begin position="63"/>
        <end position="84"/>
    </location>
</feature>
<evidence type="ECO:0000256" key="2">
    <source>
        <dbReference type="SAM" id="Phobius"/>
    </source>
</evidence>
<dbReference type="InterPro" id="IPR011009">
    <property type="entry name" value="Kinase-like_dom_sf"/>
</dbReference>
<accession>A0ABR3GHF6</accession>
<feature type="transmembrane region" description="Helical" evidence="2">
    <location>
        <begin position="1238"/>
        <end position="1260"/>
    </location>
</feature>
<dbReference type="PANTHER" id="PTHR21310">
    <property type="entry name" value="AMINOGLYCOSIDE PHOSPHOTRANSFERASE-RELATED-RELATED"/>
    <property type="match status" value="1"/>
</dbReference>
<dbReference type="InterPro" id="IPR051678">
    <property type="entry name" value="AGP_Transferase"/>
</dbReference>
<protein>
    <recommendedName>
        <fullName evidence="5">Aminoglycoside phosphotransferase domain-containing protein</fullName>
    </recommendedName>
</protein>
<organism evidence="3 4">
    <name type="scientific">Discina gigas</name>
    <dbReference type="NCBI Taxonomy" id="1032678"/>
    <lineage>
        <taxon>Eukaryota</taxon>
        <taxon>Fungi</taxon>
        <taxon>Dikarya</taxon>
        <taxon>Ascomycota</taxon>
        <taxon>Pezizomycotina</taxon>
        <taxon>Pezizomycetes</taxon>
        <taxon>Pezizales</taxon>
        <taxon>Discinaceae</taxon>
        <taxon>Discina</taxon>
    </lineage>
</organism>
<name>A0ABR3GHF6_9PEZI</name>
<feature type="region of interest" description="Disordered" evidence="1">
    <location>
        <begin position="290"/>
        <end position="309"/>
    </location>
</feature>
<evidence type="ECO:0000313" key="3">
    <source>
        <dbReference type="EMBL" id="KAL0635273.1"/>
    </source>
</evidence>
<feature type="compositionally biased region" description="Acidic residues" evidence="1">
    <location>
        <begin position="259"/>
        <end position="268"/>
    </location>
</feature>
<evidence type="ECO:0000256" key="1">
    <source>
        <dbReference type="SAM" id="MobiDB-lite"/>
    </source>
</evidence>
<sequence>MEISEEPPTVLEEEFVAFPSREEPNDEHSIVPTGSADYPTCTESTGCGDLVKNHVMCGANNFDIPKGNSTETEDPSDTVSKPTEDIFLPVSPAQDGRPPSTALMFSPPNSIACTGTFHDEDSDNQGHNDSFETQQGFQSPDTPIPQMLGIADAAAALNPTPIETVTSEILSTLDDMGDVYSGSLIVEETTSSTSIPEISRVAEIAGTAANLDCSPSGRLVIRPGVYATKQNPKEFHIDGMPVTNTDNPLVFVEQPATESGDESGDNSPDESFSKQGGDVESSAPVATESKNFLKSGKEQPVEIDSSSAESCAEGCVTANTKEPYEPSVNQVFSLLAEVTSENGNEHTEKPLEVFEQANGDNVNGNEHCSSLAKGTAIEAASLIKNETKIYSAEAAASQKDIPILVSPHLRKNFEPKPCSDISDSEFSIVSVMSTLSIDQFDKSDSIKEFINSICTADLVNIASNVYSKSYGIPIGTIQCVVGPHPKIGSRNAIYTAEFSEKGTARKHKWAILIPLRGRCYSNTEKSWLESDLRAMEFIKERTDIPIPYIYGYDHSTQNKIGTPYVLMDFMGGDRVEDVWENWSEEKRLLCLSQCAESMRKLGRFGFNCIGVLGCDHRKGEYVVHGIPSETKCSGDGISVIGPFSTTEAYLDNIWRSKIMELEGNITPEAAKNKQFLVLLKLLIPALVDLGPTTQHFFLSLPEFGGGNVLVDHNGNVTGFVGWEKVMIMPKAMGYARYPKWIIKDWISSQEKSLALAKQPEKRIAKPKAVPEINRKSLTKASLGSGKRIEAIKDSKGVIRGYLLEEGEDFLGNTILNLKTSTSSSSQSKASGDEDAAEELNDTLRTTHISQDRLANLSSVTTSEELLTISIDCPVPNYEVPDETSRSKRNKKGRKEGNRNNRGGNRRSNRDTRQPATRQRQEYDESIELQRATTDQDKTKVHAVSKWNALPEEIIKKEAKEREERKQARLVKEEEDKVAGVKKESPMLPKVVETFKKVVVEQNLERKLLEVIKTERKCSPDKTICMEDIMTTSVPQIPKFNDIVRYRKIYHGLFAKIAPEDEVAIKYSHMSVAIHTAIINDDLRSSIVPKLAKHVFGVAVGPSLLGMVGNGQWAKELLEKLAEDKDEPKKGVRFAGEDEQFAVEGDGGGDGSVWESMILGPALVIGVIVVILVISLLFAWALGSGEYNLQSIWDGKKYTTVFNLSFDLQFPLFAQPPAGEIARAVIHPISGILGKVTGAINLLPTYCLTLVGVFMLFIAVLKM</sequence>
<keyword evidence="2" id="KW-0472">Membrane</keyword>
<proteinExistence type="predicted"/>
<keyword evidence="4" id="KW-1185">Reference proteome</keyword>
<keyword evidence="2" id="KW-0812">Transmembrane</keyword>
<feature type="region of interest" description="Disordered" evidence="1">
    <location>
        <begin position="118"/>
        <end position="138"/>
    </location>
</feature>
<feature type="region of interest" description="Disordered" evidence="1">
    <location>
        <begin position="874"/>
        <end position="936"/>
    </location>
</feature>
<gene>
    <name evidence="3" type="ORF">Q9L58_005758</name>
</gene>
<evidence type="ECO:0000313" key="4">
    <source>
        <dbReference type="Proteomes" id="UP001447188"/>
    </source>
</evidence>
<feature type="region of interest" description="Disordered" evidence="1">
    <location>
        <begin position="255"/>
        <end position="284"/>
    </location>
</feature>
<dbReference type="Proteomes" id="UP001447188">
    <property type="component" value="Unassembled WGS sequence"/>
</dbReference>
<dbReference type="EMBL" id="JBBBZM010000073">
    <property type="protein sequence ID" value="KAL0635273.1"/>
    <property type="molecule type" value="Genomic_DNA"/>
</dbReference>
<reference evidence="3 4" key="1">
    <citation type="submission" date="2024-02" db="EMBL/GenBank/DDBJ databases">
        <title>Discinaceae phylogenomics.</title>
        <authorList>
            <person name="Dirks A.C."/>
            <person name="James T.Y."/>
        </authorList>
    </citation>
    <scope>NUCLEOTIDE SEQUENCE [LARGE SCALE GENOMIC DNA]</scope>
    <source>
        <strain evidence="3 4">ACD0624</strain>
    </source>
</reference>
<comment type="caution">
    <text evidence="3">The sequence shown here is derived from an EMBL/GenBank/DDBJ whole genome shotgun (WGS) entry which is preliminary data.</text>
</comment>
<feature type="transmembrane region" description="Helical" evidence="2">
    <location>
        <begin position="1157"/>
        <end position="1181"/>
    </location>
</feature>
<keyword evidence="2" id="KW-1133">Transmembrane helix</keyword>
<dbReference type="SUPFAM" id="SSF56112">
    <property type="entry name" value="Protein kinase-like (PK-like)"/>
    <property type="match status" value="1"/>
</dbReference>